<comment type="caution">
    <text evidence="4">The sequence shown here is derived from an EMBL/GenBank/DDBJ whole genome shotgun (WGS) entry which is preliminary data.</text>
</comment>
<protein>
    <submittedName>
        <fullName evidence="4">Helix-turn-helix domain-containing protein</fullName>
    </submittedName>
</protein>
<dbReference type="PANTHER" id="PTHR43130:SF3">
    <property type="entry name" value="HTH-TYPE TRANSCRIPTIONAL REGULATOR RV1931C"/>
    <property type="match status" value="1"/>
</dbReference>
<dbReference type="InterPro" id="IPR029062">
    <property type="entry name" value="Class_I_gatase-like"/>
</dbReference>
<accession>A0ABT8TJB9</accession>
<keyword evidence="5" id="KW-1185">Reference proteome</keyword>
<dbReference type="InterPro" id="IPR018060">
    <property type="entry name" value="HTH_AraC"/>
</dbReference>
<dbReference type="RefSeq" id="WP_302714608.1">
    <property type="nucleotide sequence ID" value="NZ_JAULRT010000062.1"/>
</dbReference>
<evidence type="ECO:0000313" key="5">
    <source>
        <dbReference type="Proteomes" id="UP001168380"/>
    </source>
</evidence>
<dbReference type="EMBL" id="JAULRT010000062">
    <property type="protein sequence ID" value="MDO3383680.1"/>
    <property type="molecule type" value="Genomic_DNA"/>
</dbReference>
<dbReference type="Proteomes" id="UP001168380">
    <property type="component" value="Unassembled WGS sequence"/>
</dbReference>
<dbReference type="Pfam" id="PF01965">
    <property type="entry name" value="DJ-1_PfpI"/>
    <property type="match status" value="1"/>
</dbReference>
<dbReference type="Gene3D" id="3.40.50.880">
    <property type="match status" value="1"/>
</dbReference>
<dbReference type="PROSITE" id="PS01124">
    <property type="entry name" value="HTH_ARAC_FAMILY_2"/>
    <property type="match status" value="1"/>
</dbReference>
<dbReference type="Pfam" id="PF12833">
    <property type="entry name" value="HTH_18"/>
    <property type="match status" value="1"/>
</dbReference>
<reference evidence="4" key="1">
    <citation type="submission" date="2023-07" db="EMBL/GenBank/DDBJ databases">
        <title>Gilvimarinus algae sp. nov., isolated from the surface of Kelp.</title>
        <authorList>
            <person name="Sun Y.Y."/>
            <person name="Gong Y."/>
            <person name="Du Z.J."/>
        </authorList>
    </citation>
    <scope>NUCLEOTIDE SEQUENCE</scope>
    <source>
        <strain evidence="4">SDUM040014</strain>
    </source>
</reference>
<evidence type="ECO:0000256" key="2">
    <source>
        <dbReference type="ARBA" id="ARBA00023163"/>
    </source>
</evidence>
<name>A0ABT8TJB9_9GAMM</name>
<dbReference type="Gene3D" id="1.10.10.60">
    <property type="entry name" value="Homeodomain-like"/>
    <property type="match status" value="2"/>
</dbReference>
<dbReference type="SMART" id="SM00342">
    <property type="entry name" value="HTH_ARAC"/>
    <property type="match status" value="1"/>
</dbReference>
<dbReference type="InterPro" id="IPR009057">
    <property type="entry name" value="Homeodomain-like_sf"/>
</dbReference>
<dbReference type="InterPro" id="IPR052158">
    <property type="entry name" value="INH-QAR"/>
</dbReference>
<sequence length="324" mass="36128">MQPKTVDIALLLYSGAQQAAVLGMTDLFHTANRQLAEREPDRPLRVSHWQPHEEVAPERVWGESGAGPDAVIVPPTLHNPEQLPIPAPMLRWLTEAHRQGAIACSVCGGAFVLARTGILQGRTATTHWMYTEAVEAAFPAVHWATERLMVDDGDVITAGGAMSWTDLGLRLVDRFLGPRVMLDTARTLLIDPPGREQRYYRPFSPRLNHGDKAILQVQHWLHSTQARTGSVSVLAKKAGLEPRTFLRRFARATGLTSTDYCQHIRVSKAQERLQLGREPIESIAWEVGYKDPASFRKVFTRIVGLGPGEYRKRFGAEPSILENH</sequence>
<keyword evidence="2" id="KW-0804">Transcription</keyword>
<evidence type="ECO:0000313" key="4">
    <source>
        <dbReference type="EMBL" id="MDO3383680.1"/>
    </source>
</evidence>
<proteinExistence type="predicted"/>
<feature type="domain" description="HTH araC/xylS-type" evidence="3">
    <location>
        <begin position="215"/>
        <end position="313"/>
    </location>
</feature>
<organism evidence="4 5">
    <name type="scientific">Gilvimarinus algae</name>
    <dbReference type="NCBI Taxonomy" id="3058037"/>
    <lineage>
        <taxon>Bacteria</taxon>
        <taxon>Pseudomonadati</taxon>
        <taxon>Pseudomonadota</taxon>
        <taxon>Gammaproteobacteria</taxon>
        <taxon>Cellvibrionales</taxon>
        <taxon>Cellvibrionaceae</taxon>
        <taxon>Gilvimarinus</taxon>
    </lineage>
</organism>
<dbReference type="InterPro" id="IPR002818">
    <property type="entry name" value="DJ-1/PfpI"/>
</dbReference>
<dbReference type="SUPFAM" id="SSF46689">
    <property type="entry name" value="Homeodomain-like"/>
    <property type="match status" value="2"/>
</dbReference>
<dbReference type="PANTHER" id="PTHR43130">
    <property type="entry name" value="ARAC-FAMILY TRANSCRIPTIONAL REGULATOR"/>
    <property type="match status" value="1"/>
</dbReference>
<dbReference type="SUPFAM" id="SSF52317">
    <property type="entry name" value="Class I glutamine amidotransferase-like"/>
    <property type="match status" value="1"/>
</dbReference>
<evidence type="ECO:0000259" key="3">
    <source>
        <dbReference type="PROSITE" id="PS01124"/>
    </source>
</evidence>
<keyword evidence="1" id="KW-0805">Transcription regulation</keyword>
<gene>
    <name evidence="4" type="ORF">QWI16_15970</name>
</gene>
<evidence type="ECO:0000256" key="1">
    <source>
        <dbReference type="ARBA" id="ARBA00023015"/>
    </source>
</evidence>